<dbReference type="SUPFAM" id="SSF53474">
    <property type="entry name" value="alpha/beta-Hydrolases"/>
    <property type="match status" value="1"/>
</dbReference>
<dbReference type="EMBL" id="SRHE01000394">
    <property type="protein sequence ID" value="TWW09086.1"/>
    <property type="molecule type" value="Genomic_DNA"/>
</dbReference>
<keyword evidence="1" id="KW-0624">Polysaccharide degradation</keyword>
<protein>
    <submittedName>
        <fullName evidence="1">Endo-1,4-beta-xylanase</fullName>
    </submittedName>
</protein>
<feature type="non-terminal residue" evidence="1">
    <location>
        <position position="293"/>
    </location>
</feature>
<keyword evidence="1" id="KW-0119">Carbohydrate metabolism</keyword>
<evidence type="ECO:0000313" key="2">
    <source>
        <dbReference type="Proteomes" id="UP000321083"/>
    </source>
</evidence>
<name>A0A5C6M2Z7_9PLAN</name>
<dbReference type="GO" id="GO:0016747">
    <property type="term" value="F:acyltransferase activity, transferring groups other than amino-acyl groups"/>
    <property type="evidence" value="ECO:0007669"/>
    <property type="project" value="TreeGrafter"/>
</dbReference>
<dbReference type="Pfam" id="PF00756">
    <property type="entry name" value="Esterase"/>
    <property type="match status" value="1"/>
</dbReference>
<dbReference type="InterPro" id="IPR050583">
    <property type="entry name" value="Mycobacterial_A85_antigen"/>
</dbReference>
<sequence>MLLLAVAGISEAAVRRMPADEPVASVADGIAWVTREVRAPRVSFHKFDSAAAKSQVSYHLYLPAAYERDRDLRFPVVYWLHGSGGGLTGIGQVARSFDAAIESGRTPPCLVVFVNGLVEGMYVDWKDGSVPLETIIVRELLPHVDATYRTLAVREGRALDGYSMGGYGAARLGFSYPELFRGVSIMGGGPLQAELVQAPRAGRRRAEEVLQRVYGGDQEYFRSVSPRRIAERHAEKLQSDLVIRQVCGDRDETFQVNLEFHEHLERLGIPHSWRVLAGVDHNPLATIEALGAE</sequence>
<accession>A0A5C6M2Z7</accession>
<comment type="caution">
    <text evidence="1">The sequence shown here is derived from an EMBL/GenBank/DDBJ whole genome shotgun (WGS) entry which is preliminary data.</text>
</comment>
<dbReference type="PANTHER" id="PTHR48098:SF1">
    <property type="entry name" value="DIACYLGLYCEROL ACYLTRANSFERASE_MYCOLYLTRANSFERASE AG85A"/>
    <property type="match status" value="1"/>
</dbReference>
<dbReference type="Proteomes" id="UP000321083">
    <property type="component" value="Unassembled WGS sequence"/>
</dbReference>
<reference evidence="1 2" key="2">
    <citation type="submission" date="2019-08" db="EMBL/GenBank/DDBJ databases">
        <authorList>
            <person name="Henke P."/>
        </authorList>
    </citation>
    <scope>NUCLEOTIDE SEQUENCE [LARGE SCALE GENOMIC DNA]</scope>
    <source>
        <strain evidence="1">Phe10_nw2017</strain>
    </source>
</reference>
<dbReference type="PANTHER" id="PTHR48098">
    <property type="entry name" value="ENTEROCHELIN ESTERASE-RELATED"/>
    <property type="match status" value="1"/>
</dbReference>
<dbReference type="InterPro" id="IPR029058">
    <property type="entry name" value="AB_hydrolase_fold"/>
</dbReference>
<reference evidence="1 2" key="1">
    <citation type="submission" date="2019-08" db="EMBL/GenBank/DDBJ databases">
        <title>100 year-old enigma solved: identification of Planctomyces bekefii, the type genus and species of the phylum Planctomycetes.</title>
        <authorList>
            <person name="Svetlana D.N."/>
            <person name="Overmann J."/>
        </authorList>
    </citation>
    <scope>NUCLEOTIDE SEQUENCE [LARGE SCALE GENOMIC DNA]</scope>
    <source>
        <strain evidence="1">Phe10_nw2017</strain>
    </source>
</reference>
<dbReference type="GO" id="GO:0045493">
    <property type="term" value="P:xylan catabolic process"/>
    <property type="evidence" value="ECO:0007669"/>
    <property type="project" value="UniProtKB-KW"/>
</dbReference>
<keyword evidence="1" id="KW-0326">Glycosidase</keyword>
<dbReference type="AlphaFoldDB" id="A0A5C6M2Z7"/>
<dbReference type="GO" id="GO:0016798">
    <property type="term" value="F:hydrolase activity, acting on glycosyl bonds"/>
    <property type="evidence" value="ECO:0007669"/>
    <property type="project" value="UniProtKB-KW"/>
</dbReference>
<proteinExistence type="predicted"/>
<keyword evidence="1" id="KW-0858">Xylan degradation</keyword>
<gene>
    <name evidence="1" type="primary">xynE</name>
    <name evidence="1" type="ORF">E3A20_17830</name>
</gene>
<evidence type="ECO:0000313" key="1">
    <source>
        <dbReference type="EMBL" id="TWW09086.1"/>
    </source>
</evidence>
<dbReference type="InterPro" id="IPR000801">
    <property type="entry name" value="Esterase-like"/>
</dbReference>
<keyword evidence="2" id="KW-1185">Reference proteome</keyword>
<organism evidence="1 2">
    <name type="scientific">Planctomyces bekefii</name>
    <dbReference type="NCBI Taxonomy" id="1653850"/>
    <lineage>
        <taxon>Bacteria</taxon>
        <taxon>Pseudomonadati</taxon>
        <taxon>Planctomycetota</taxon>
        <taxon>Planctomycetia</taxon>
        <taxon>Planctomycetales</taxon>
        <taxon>Planctomycetaceae</taxon>
        <taxon>Planctomyces</taxon>
    </lineage>
</organism>
<keyword evidence="1" id="KW-0378">Hydrolase</keyword>
<dbReference type="Gene3D" id="3.40.50.1820">
    <property type="entry name" value="alpha/beta hydrolase"/>
    <property type="match status" value="1"/>
</dbReference>